<sequence>MSKTTGKSANSSQKQEKKLKLSSTTLARATRTEEDLLGQMEVPADAYYGIHTLRAIENFQISRTRINDVPEFIRGMVQVKKAAALANRRLHTLPAEKCESIIWACDQILKHGRCMDQFPIDVFQGGAGTSLNMNTNEVIANLALEHLGKEKGSYDIINPNDDVNMSQSTNDAYPTGFRIGLYNSMGTLIEQIDELQKAFQHKGREFQDILKMGRTQLQDAVPMTLGDEFNAFAHNLEEEQSVLRSAAERLLEVNLGATAIGTGVNTPSGYRHQVTASLAEITGLKVKSALDLIEATSDTGAYVLAHSAVKRAAMKLSKISNDLRLLSSGPRAGLNEINLPPRQAGSSIMPGKVNPVIPEVVNQVCFKVFGNDLTVTMAAEAGQLQLNVMEPVMGEALFQSIRMLSNAALALKEKCVEGITANADVCRYYVDHSIGIITYLNPFIGHHNGDLVAKEAALTGRSVRELVLEKGLIDVETLDRVLSKENLMHPQFRGKLYLDI</sequence>
<evidence type="ECO:0000256" key="1">
    <source>
        <dbReference type="ARBA" id="ARBA00005596"/>
    </source>
</evidence>
<dbReference type="FunFam" id="1.20.200.10:FF:000001">
    <property type="entry name" value="Fumarate hydratase, mitochondrial"/>
    <property type="match status" value="1"/>
</dbReference>
<dbReference type="Pfam" id="PF00206">
    <property type="entry name" value="Lyase_1"/>
    <property type="match status" value="1"/>
</dbReference>
<dbReference type="Proteomes" id="UP000266975">
    <property type="component" value="Unassembled WGS sequence"/>
</dbReference>
<evidence type="ECO:0000313" key="11">
    <source>
        <dbReference type="Proteomes" id="UP000266975"/>
    </source>
</evidence>
<evidence type="ECO:0000256" key="7">
    <source>
        <dbReference type="SAM" id="MobiDB-lite"/>
    </source>
</evidence>
<dbReference type="GO" id="GO:0006531">
    <property type="term" value="P:aspartate metabolic process"/>
    <property type="evidence" value="ECO:0007669"/>
    <property type="project" value="InterPro"/>
</dbReference>
<evidence type="ECO:0000256" key="3">
    <source>
        <dbReference type="ARBA" id="ARBA00016146"/>
    </source>
</evidence>
<dbReference type="CDD" id="cd01357">
    <property type="entry name" value="Aspartase"/>
    <property type="match status" value="1"/>
</dbReference>
<feature type="region of interest" description="Disordered" evidence="7">
    <location>
        <begin position="1"/>
        <end position="25"/>
    </location>
</feature>
<dbReference type="Pfam" id="PF10415">
    <property type="entry name" value="FumaraseC_C"/>
    <property type="match status" value="1"/>
</dbReference>
<gene>
    <name evidence="10" type="primary">aspA</name>
    <name evidence="10" type="ORF">C5L39_01850</name>
</gene>
<keyword evidence="4 6" id="KW-0456">Lyase</keyword>
<evidence type="ECO:0000256" key="2">
    <source>
        <dbReference type="ARBA" id="ARBA00012992"/>
    </source>
</evidence>
<dbReference type="InterPro" id="IPR024083">
    <property type="entry name" value="Fumarase/histidase_N"/>
</dbReference>
<dbReference type="NCBIfam" id="TIGR00839">
    <property type="entry name" value="aspA"/>
    <property type="match status" value="1"/>
</dbReference>
<comment type="similarity">
    <text evidence="1 6">Belongs to the class-II fumarase/aspartase family. Aspartase subfamily.</text>
</comment>
<comment type="catalytic activity">
    <reaction evidence="6">
        <text>L-aspartate = fumarate + NH4(+)</text>
        <dbReference type="Rhea" id="RHEA:16601"/>
        <dbReference type="ChEBI" id="CHEBI:28938"/>
        <dbReference type="ChEBI" id="CHEBI:29806"/>
        <dbReference type="ChEBI" id="CHEBI:29991"/>
        <dbReference type="EC" id="4.3.1.1"/>
    </reaction>
</comment>
<dbReference type="InterPro" id="IPR004708">
    <property type="entry name" value="ApsA"/>
</dbReference>
<evidence type="ECO:0000256" key="6">
    <source>
        <dbReference type="RuleBase" id="RU362017"/>
    </source>
</evidence>
<dbReference type="PRINTS" id="PR00149">
    <property type="entry name" value="FUMRATELYASE"/>
</dbReference>
<dbReference type="Gene3D" id="1.20.200.10">
    <property type="entry name" value="Fumarase/aspartase (Central domain)"/>
    <property type="match status" value="1"/>
</dbReference>
<evidence type="ECO:0000256" key="4">
    <source>
        <dbReference type="ARBA" id="ARBA00023239"/>
    </source>
</evidence>
<dbReference type="FunFam" id="1.10.275.10:FF:000001">
    <property type="entry name" value="Fumarate hydratase, mitochondrial"/>
    <property type="match status" value="1"/>
</dbReference>
<dbReference type="GO" id="GO:0008797">
    <property type="term" value="F:aspartate ammonia-lyase activity"/>
    <property type="evidence" value="ECO:0007669"/>
    <property type="project" value="UniProtKB-UniRule"/>
</dbReference>
<dbReference type="GO" id="GO:0005829">
    <property type="term" value="C:cytosol"/>
    <property type="evidence" value="ECO:0007669"/>
    <property type="project" value="TreeGrafter"/>
</dbReference>
<dbReference type="EMBL" id="PTJO01000003">
    <property type="protein sequence ID" value="RNE49154.1"/>
    <property type="molecule type" value="Genomic_DNA"/>
</dbReference>
<evidence type="ECO:0000259" key="8">
    <source>
        <dbReference type="Pfam" id="PF00206"/>
    </source>
</evidence>
<dbReference type="PRINTS" id="PR00145">
    <property type="entry name" value="ARGSUCLYASE"/>
</dbReference>
<protein>
    <recommendedName>
        <fullName evidence="3 5">Aspartate ammonia-lyase</fullName>
        <shortName evidence="6">Aspartase</shortName>
        <ecNumber evidence="2 5">4.3.1.1</ecNumber>
    </recommendedName>
</protein>
<evidence type="ECO:0000313" key="10">
    <source>
        <dbReference type="EMBL" id="RNE49154.1"/>
    </source>
</evidence>
<comment type="caution">
    <text evidence="10">The sequence shown here is derived from an EMBL/GenBank/DDBJ whole genome shotgun (WGS) entry which is preliminary data.</text>
</comment>
<dbReference type="OrthoDB" id="9802809at2"/>
<dbReference type="InterPro" id="IPR000362">
    <property type="entry name" value="Fumarate_lyase_fam"/>
</dbReference>
<dbReference type="EC" id="4.3.1.1" evidence="2 5"/>
<dbReference type="Gene3D" id="1.10.40.30">
    <property type="entry name" value="Fumarase/aspartase (C-terminal domain)"/>
    <property type="match status" value="1"/>
</dbReference>
<accession>A0A3M8K9F9</accession>
<feature type="compositionally biased region" description="Polar residues" evidence="7">
    <location>
        <begin position="1"/>
        <end position="10"/>
    </location>
</feature>
<organism evidence="10 11">
    <name type="scientific">Corynebacterium alimapuense</name>
    <dbReference type="NCBI Taxonomy" id="1576874"/>
    <lineage>
        <taxon>Bacteria</taxon>
        <taxon>Bacillati</taxon>
        <taxon>Actinomycetota</taxon>
        <taxon>Actinomycetes</taxon>
        <taxon>Mycobacteriales</taxon>
        <taxon>Corynebacteriaceae</taxon>
        <taxon>Corynebacterium</taxon>
    </lineage>
</organism>
<feature type="domain" description="Fumarate lyase N-terminal" evidence="8">
    <location>
        <begin position="38"/>
        <end position="370"/>
    </location>
</feature>
<dbReference type="Gene3D" id="1.10.275.10">
    <property type="entry name" value="Fumarase/aspartase (N-terminal domain)"/>
    <property type="match status" value="1"/>
</dbReference>
<evidence type="ECO:0000256" key="5">
    <source>
        <dbReference type="NCBIfam" id="TIGR00839"/>
    </source>
</evidence>
<dbReference type="InterPro" id="IPR020557">
    <property type="entry name" value="Fumarate_lyase_CS"/>
</dbReference>
<feature type="domain" description="Fumarase C C-terminal" evidence="9">
    <location>
        <begin position="436"/>
        <end position="489"/>
    </location>
</feature>
<dbReference type="RefSeq" id="WP_123047202.1">
    <property type="nucleotide sequence ID" value="NZ_PTJO01000003.1"/>
</dbReference>
<evidence type="ECO:0000259" key="9">
    <source>
        <dbReference type="Pfam" id="PF10415"/>
    </source>
</evidence>
<dbReference type="InterPro" id="IPR051546">
    <property type="entry name" value="Aspartate_Ammonia-Lyase"/>
</dbReference>
<reference evidence="10 11" key="1">
    <citation type="submission" date="2018-02" db="EMBL/GenBank/DDBJ databases">
        <title>Corynebacterium alimpuense sp. nov., a marine obligate actinomycete isolated from sediments of Valparaiso bay, Chile.</title>
        <authorList>
            <person name="Claverias F."/>
            <person name="Gonzales-Siles L."/>
            <person name="Salva-Serra F."/>
            <person name="Inganaes E."/>
            <person name="Molin K."/>
            <person name="Cumsille A."/>
            <person name="Undabarrena A."/>
            <person name="Couve E."/>
            <person name="Moore E.R.B."/>
            <person name="Gomila M."/>
            <person name="Camara B."/>
        </authorList>
    </citation>
    <scope>NUCLEOTIDE SEQUENCE [LARGE SCALE GENOMIC DNA]</scope>
    <source>
        <strain evidence="10 11">CCUG 69366</strain>
    </source>
</reference>
<dbReference type="SUPFAM" id="SSF48557">
    <property type="entry name" value="L-aspartase-like"/>
    <property type="match status" value="1"/>
</dbReference>
<dbReference type="PANTHER" id="PTHR42696">
    <property type="entry name" value="ASPARTATE AMMONIA-LYASE"/>
    <property type="match status" value="1"/>
</dbReference>
<dbReference type="GO" id="GO:0006099">
    <property type="term" value="P:tricarboxylic acid cycle"/>
    <property type="evidence" value="ECO:0007669"/>
    <property type="project" value="InterPro"/>
</dbReference>
<dbReference type="InterPro" id="IPR008948">
    <property type="entry name" value="L-Aspartase-like"/>
</dbReference>
<dbReference type="PANTHER" id="PTHR42696:SF2">
    <property type="entry name" value="ASPARTATE AMMONIA-LYASE"/>
    <property type="match status" value="1"/>
</dbReference>
<dbReference type="AlphaFoldDB" id="A0A3M8K9F9"/>
<dbReference type="PROSITE" id="PS00163">
    <property type="entry name" value="FUMARATE_LYASES"/>
    <property type="match status" value="1"/>
</dbReference>
<name>A0A3M8K9F9_9CORY</name>
<dbReference type="InterPro" id="IPR022761">
    <property type="entry name" value="Fumarate_lyase_N"/>
</dbReference>
<keyword evidence="11" id="KW-1185">Reference proteome</keyword>
<proteinExistence type="inferred from homology"/>
<dbReference type="InterPro" id="IPR018951">
    <property type="entry name" value="Fumarase_C_C"/>
</dbReference>
<dbReference type="NCBIfam" id="NF008909">
    <property type="entry name" value="PRK12273.1"/>
    <property type="match status" value="1"/>
</dbReference>